<feature type="binding site" evidence="3 4">
    <location>
        <position position="123"/>
    </location>
    <ligand>
        <name>Zn(2+)</name>
        <dbReference type="ChEBI" id="CHEBI:29105"/>
    </ligand>
</feature>
<protein>
    <recommendedName>
        <fullName evidence="3">NAD-dependent protein deacylase</fullName>
        <ecNumber evidence="3">2.3.1.286</ecNumber>
    </recommendedName>
    <alternativeName>
        <fullName evidence="3">Regulatory protein SIR2 homolog</fullName>
    </alternativeName>
</protein>
<keyword evidence="3 4" id="KW-0479">Metal-binding</keyword>
<evidence type="ECO:0000256" key="2">
    <source>
        <dbReference type="ARBA" id="ARBA00023027"/>
    </source>
</evidence>
<evidence type="ECO:0000313" key="6">
    <source>
        <dbReference type="EMBL" id="QCQ23443.1"/>
    </source>
</evidence>
<comment type="domain">
    <text evidence="3">2 residues (Tyr-63 and Arg-66) present in a large hydrophobic pocket are probably involved in substrate specificity. They are important for desuccinylation activity, but dispensable for deacetylation activity.</text>
</comment>
<keyword evidence="3" id="KW-0963">Cytoplasm</keyword>
<dbReference type="InterPro" id="IPR026591">
    <property type="entry name" value="Sirtuin_cat_small_dom_sf"/>
</dbReference>
<dbReference type="GO" id="GO:0036055">
    <property type="term" value="F:protein-succinyllysine desuccinylase activity"/>
    <property type="evidence" value="ECO:0007669"/>
    <property type="project" value="UniProtKB-UniRule"/>
</dbReference>
<dbReference type="NCBIfam" id="NF001753">
    <property type="entry name" value="PRK00481.1-3"/>
    <property type="match status" value="1"/>
</dbReference>
<evidence type="ECO:0000256" key="3">
    <source>
        <dbReference type="HAMAP-Rule" id="MF_01121"/>
    </source>
</evidence>
<feature type="binding site" evidence="3">
    <location>
        <begin position="97"/>
        <end position="100"/>
    </location>
    <ligand>
        <name>NAD(+)</name>
        <dbReference type="ChEBI" id="CHEBI:57540"/>
    </ligand>
</feature>
<dbReference type="GO" id="GO:0017136">
    <property type="term" value="F:histone deacetylase activity, NAD-dependent"/>
    <property type="evidence" value="ECO:0007669"/>
    <property type="project" value="TreeGrafter"/>
</dbReference>
<dbReference type="InterPro" id="IPR003000">
    <property type="entry name" value="Sirtuin"/>
</dbReference>
<dbReference type="CDD" id="cd01412">
    <property type="entry name" value="SIRT5_Af1_CobB"/>
    <property type="match status" value="1"/>
</dbReference>
<comment type="similarity">
    <text evidence="3">Belongs to the sirtuin family. Class III subfamily.</text>
</comment>
<dbReference type="KEGG" id="dax:FDQ92_04435"/>
<dbReference type="InterPro" id="IPR026590">
    <property type="entry name" value="Ssirtuin_cat_dom"/>
</dbReference>
<feature type="binding site" evidence="3 4">
    <location>
        <position position="126"/>
    </location>
    <ligand>
        <name>Zn(2+)</name>
        <dbReference type="ChEBI" id="CHEBI:29105"/>
    </ligand>
</feature>
<organism evidence="6 7">
    <name type="scientific">Desulfoglaeba alkanexedens ALDC</name>
    <dbReference type="NCBI Taxonomy" id="980445"/>
    <lineage>
        <taxon>Bacteria</taxon>
        <taxon>Pseudomonadati</taxon>
        <taxon>Thermodesulfobacteriota</taxon>
        <taxon>Syntrophobacteria</taxon>
        <taxon>Syntrophobacterales</taxon>
        <taxon>Syntrophobacteraceae</taxon>
        <taxon>Desulfoglaeba</taxon>
    </lineage>
</organism>
<gene>
    <name evidence="3" type="primary">cobB</name>
    <name evidence="6" type="ORF">FDQ92_04435</name>
</gene>
<keyword evidence="7" id="KW-1185">Reference proteome</keyword>
<dbReference type="GO" id="GO:0070403">
    <property type="term" value="F:NAD+ binding"/>
    <property type="evidence" value="ECO:0007669"/>
    <property type="project" value="UniProtKB-UniRule"/>
</dbReference>
<dbReference type="GO" id="GO:0005737">
    <property type="term" value="C:cytoplasm"/>
    <property type="evidence" value="ECO:0007669"/>
    <property type="project" value="UniProtKB-SubCell"/>
</dbReference>
<dbReference type="OrthoDB" id="9800582at2"/>
<comment type="function">
    <text evidence="3">NAD-dependent lysine deacetylase and desuccinylase that specifically removes acetyl and succinyl groups on target proteins. Modulates the activities of several proteins which are inactive in their acylated form.</text>
</comment>
<dbReference type="PANTHER" id="PTHR11085">
    <property type="entry name" value="NAD-DEPENDENT PROTEIN DEACYLASE SIRTUIN-5, MITOCHONDRIAL-RELATED"/>
    <property type="match status" value="1"/>
</dbReference>
<dbReference type="AlphaFoldDB" id="A0A4P8L6P0"/>
<dbReference type="Pfam" id="PF02146">
    <property type="entry name" value="SIR2"/>
    <property type="match status" value="1"/>
</dbReference>
<dbReference type="InterPro" id="IPR029035">
    <property type="entry name" value="DHS-like_NAD/FAD-binding_dom"/>
</dbReference>
<comment type="subcellular location">
    <subcellularLocation>
        <location evidence="3">Cytoplasm</location>
    </subcellularLocation>
</comment>
<reference evidence="6 7" key="2">
    <citation type="submission" date="2019-05" db="EMBL/GenBank/DDBJ databases">
        <authorList>
            <person name="Suflita J.M."/>
            <person name="Marks C.R."/>
        </authorList>
    </citation>
    <scope>NUCLEOTIDE SEQUENCE [LARGE SCALE GENOMIC DNA]</scope>
    <source>
        <strain evidence="6 7">ALDC</strain>
    </source>
</reference>
<feature type="active site" description="Proton acceptor" evidence="3 4">
    <location>
        <position position="115"/>
    </location>
</feature>
<evidence type="ECO:0000259" key="5">
    <source>
        <dbReference type="PROSITE" id="PS50305"/>
    </source>
</evidence>
<feature type="domain" description="Deacetylase sirtuin-type" evidence="5">
    <location>
        <begin position="1"/>
        <end position="240"/>
    </location>
</feature>
<dbReference type="SUPFAM" id="SSF52467">
    <property type="entry name" value="DHS-like NAD/FAD-binding domain"/>
    <property type="match status" value="1"/>
</dbReference>
<dbReference type="HAMAP" id="MF_01121">
    <property type="entry name" value="Sirtuin_ClassIII"/>
    <property type="match status" value="1"/>
</dbReference>
<dbReference type="InterPro" id="IPR050134">
    <property type="entry name" value="NAD-dep_sirtuin_deacylases"/>
</dbReference>
<keyword evidence="2 3" id="KW-0520">NAD</keyword>
<evidence type="ECO:0000256" key="4">
    <source>
        <dbReference type="PROSITE-ProRule" id="PRU00236"/>
    </source>
</evidence>
<accession>A0A4P8L6P0</accession>
<feature type="binding site" evidence="3 4">
    <location>
        <position position="146"/>
    </location>
    <ligand>
        <name>Zn(2+)</name>
        <dbReference type="ChEBI" id="CHEBI:29105"/>
    </ligand>
</feature>
<feature type="binding site" evidence="3">
    <location>
        <begin position="209"/>
        <end position="211"/>
    </location>
    <ligand>
        <name>NAD(+)</name>
        <dbReference type="ChEBI" id="CHEBI:57540"/>
    </ligand>
</feature>
<comment type="catalytic activity">
    <reaction evidence="3">
        <text>N(6)-succinyl-L-lysyl-[protein] + NAD(+) + H2O = 2''-O-succinyl-ADP-D-ribose + nicotinamide + L-lysyl-[protein]</text>
        <dbReference type="Rhea" id="RHEA:47668"/>
        <dbReference type="Rhea" id="RHEA-COMP:9752"/>
        <dbReference type="Rhea" id="RHEA-COMP:11877"/>
        <dbReference type="ChEBI" id="CHEBI:15377"/>
        <dbReference type="ChEBI" id="CHEBI:17154"/>
        <dbReference type="ChEBI" id="CHEBI:29969"/>
        <dbReference type="ChEBI" id="CHEBI:57540"/>
        <dbReference type="ChEBI" id="CHEBI:87830"/>
        <dbReference type="ChEBI" id="CHEBI:87832"/>
    </reaction>
</comment>
<keyword evidence="3 4" id="KW-0862">Zinc</keyword>
<dbReference type="EMBL" id="CP040098">
    <property type="protein sequence ID" value="QCQ23443.1"/>
    <property type="molecule type" value="Genomic_DNA"/>
</dbReference>
<dbReference type="Gene3D" id="3.40.50.1220">
    <property type="entry name" value="TPP-binding domain"/>
    <property type="match status" value="1"/>
</dbReference>
<name>A0A4P8L6P0_9BACT</name>
<reference evidence="6 7" key="1">
    <citation type="submission" date="2019-05" db="EMBL/GenBank/DDBJ databases">
        <title>The Complete Genome Sequence of the n-alkane-degrading Desulfoglaeba alkanexedens ALDC reveals multiple alkylsuccinate synthase gene clusters.</title>
        <authorList>
            <person name="Callaghan A.V."/>
            <person name="Davidova I.A."/>
            <person name="Duncan K.E."/>
            <person name="Morris B."/>
            <person name="McInerney M.J."/>
        </authorList>
    </citation>
    <scope>NUCLEOTIDE SEQUENCE [LARGE SCALE GENOMIC DNA]</scope>
    <source>
        <strain evidence="6 7">ALDC</strain>
    </source>
</reference>
<dbReference type="PROSITE" id="PS50305">
    <property type="entry name" value="SIRTUIN"/>
    <property type="match status" value="1"/>
</dbReference>
<proteinExistence type="inferred from homology"/>
<dbReference type="GO" id="GO:0008270">
    <property type="term" value="F:zinc ion binding"/>
    <property type="evidence" value="ECO:0007669"/>
    <property type="project" value="UniProtKB-UniRule"/>
</dbReference>
<dbReference type="InterPro" id="IPR027546">
    <property type="entry name" value="Sirtuin_class_III"/>
</dbReference>
<sequence length="240" mass="26490">MTQLKERLRQAHHVVALTGAGVSAESGVPTFRGEGGLWRSHRAVDLATPEAFARDPRLVWAFYNWRRELLGPLSPNPGHRALAAMERRFPRFTLVTQNIDNLHQEAGSRNVLELHGNIWRVRCTRCAVTSEDRRVPLPELPTCGVCGGLLRPDVVWFGEALDPEVLERVYEGLRSCDLMLVIGTSAVVQPAASMGLYARKHGAFVAEINLEPTPFSSMLDVSLLGKAGEILPRLVEPEAA</sequence>
<dbReference type="PANTHER" id="PTHR11085:SF13">
    <property type="entry name" value="NAD-DEPENDENT PROTEIN DEACYLASE"/>
    <property type="match status" value="1"/>
</dbReference>
<feature type="binding site" evidence="3 4">
    <location>
        <position position="143"/>
    </location>
    <ligand>
        <name>Zn(2+)</name>
        <dbReference type="ChEBI" id="CHEBI:29105"/>
    </ligand>
</feature>
<dbReference type="GO" id="GO:0036054">
    <property type="term" value="F:protein-malonyllysine demalonylase activity"/>
    <property type="evidence" value="ECO:0007669"/>
    <property type="project" value="InterPro"/>
</dbReference>
<dbReference type="EC" id="2.3.1.286" evidence="3"/>
<evidence type="ECO:0000256" key="1">
    <source>
        <dbReference type="ARBA" id="ARBA00022679"/>
    </source>
</evidence>
<comment type="catalytic activity">
    <reaction evidence="3">
        <text>N(6)-acetyl-L-lysyl-[protein] + NAD(+) + H2O = 2''-O-acetyl-ADP-D-ribose + nicotinamide + L-lysyl-[protein]</text>
        <dbReference type="Rhea" id="RHEA:43636"/>
        <dbReference type="Rhea" id="RHEA-COMP:9752"/>
        <dbReference type="Rhea" id="RHEA-COMP:10731"/>
        <dbReference type="ChEBI" id="CHEBI:15377"/>
        <dbReference type="ChEBI" id="CHEBI:17154"/>
        <dbReference type="ChEBI" id="CHEBI:29969"/>
        <dbReference type="ChEBI" id="CHEBI:57540"/>
        <dbReference type="ChEBI" id="CHEBI:61930"/>
        <dbReference type="ChEBI" id="CHEBI:83767"/>
        <dbReference type="EC" id="2.3.1.286"/>
    </reaction>
</comment>
<feature type="binding site" evidence="3">
    <location>
        <position position="63"/>
    </location>
    <ligand>
        <name>substrate</name>
    </ligand>
</feature>
<dbReference type="Proteomes" id="UP000298602">
    <property type="component" value="Chromosome"/>
</dbReference>
<comment type="cofactor">
    <cofactor evidence="3">
        <name>Zn(2+)</name>
        <dbReference type="ChEBI" id="CHEBI:29105"/>
    </cofactor>
    <text evidence="3">Binds 1 zinc ion per subunit.</text>
</comment>
<feature type="binding site" evidence="3">
    <location>
        <begin position="183"/>
        <end position="185"/>
    </location>
    <ligand>
        <name>NAD(+)</name>
        <dbReference type="ChEBI" id="CHEBI:57540"/>
    </ligand>
</feature>
<evidence type="ECO:0000313" key="7">
    <source>
        <dbReference type="Proteomes" id="UP000298602"/>
    </source>
</evidence>
<feature type="binding site" evidence="3">
    <location>
        <position position="227"/>
    </location>
    <ligand>
        <name>NAD(+)</name>
        <dbReference type="ChEBI" id="CHEBI:57540"/>
    </ligand>
</feature>
<keyword evidence="1" id="KW-0808">Transferase</keyword>
<dbReference type="Gene3D" id="3.30.1600.10">
    <property type="entry name" value="SIR2/SIRT2 'Small Domain"/>
    <property type="match status" value="1"/>
</dbReference>
<feature type="binding site" evidence="3">
    <location>
        <begin position="19"/>
        <end position="38"/>
    </location>
    <ligand>
        <name>NAD(+)</name>
        <dbReference type="ChEBI" id="CHEBI:57540"/>
    </ligand>
</feature>
<feature type="binding site" evidence="3">
    <location>
        <position position="66"/>
    </location>
    <ligand>
        <name>substrate</name>
    </ligand>
</feature>